<evidence type="ECO:0000256" key="3">
    <source>
        <dbReference type="ARBA" id="ARBA00012918"/>
    </source>
</evidence>
<dbReference type="Proteomes" id="UP000184114">
    <property type="component" value="Unassembled WGS sequence"/>
</dbReference>
<dbReference type="GO" id="GO:0006537">
    <property type="term" value="P:glutamate biosynthetic process"/>
    <property type="evidence" value="ECO:0007669"/>
    <property type="project" value="TreeGrafter"/>
</dbReference>
<dbReference type="STRING" id="1123404.SAMN02745784_00027"/>
<dbReference type="AlphaFoldDB" id="A0A1M4S4Y5"/>
<sequence>MEALLSKIIEENRYLISKGKVADYIPALSKVNPNNIGICLMDTDGNIYKAGDYNVKFTIQSISKIMSLMLSLIDNGEESVFKKIDYEPTEEPFNTLFKLDFPHTVKPSNPMINSGAIVTTSLIKGKGQEKFSRLLEFIKMVTKNPNISYNEEVYLSEKETGHKNRAMAYLMRARGFITGDVEEILDVYFKQCSIEVTTLDIAKIGLFIANRCKLINQDTQISGDRVASIVTAIMATCGMYNFSGEYAATVGIPSKSGVGGGILGTIPYKMGIGIFSPALDQYGNSIVGYGIMKDLSRELNLNIF</sequence>
<dbReference type="SUPFAM" id="SSF56601">
    <property type="entry name" value="beta-lactamase/transpeptidase-like"/>
    <property type="match status" value="1"/>
</dbReference>
<evidence type="ECO:0000313" key="8">
    <source>
        <dbReference type="Proteomes" id="UP000184114"/>
    </source>
</evidence>
<feature type="binding site" evidence="6">
    <location>
        <position position="61"/>
    </location>
    <ligand>
        <name>substrate</name>
    </ligand>
</feature>
<evidence type="ECO:0000256" key="6">
    <source>
        <dbReference type="HAMAP-Rule" id="MF_00313"/>
    </source>
</evidence>
<dbReference type="RefSeq" id="WP_072971392.1">
    <property type="nucleotide sequence ID" value="NZ_FQTY01000001.1"/>
</dbReference>
<dbReference type="EMBL" id="FQTY01000001">
    <property type="protein sequence ID" value="SHE27282.1"/>
    <property type="molecule type" value="Genomic_DNA"/>
</dbReference>
<evidence type="ECO:0000256" key="1">
    <source>
        <dbReference type="ARBA" id="ARBA00011076"/>
    </source>
</evidence>
<evidence type="ECO:0000313" key="7">
    <source>
        <dbReference type="EMBL" id="SHE27282.1"/>
    </source>
</evidence>
<dbReference type="InterPro" id="IPR012338">
    <property type="entry name" value="Beta-lactam/transpept-like"/>
</dbReference>
<dbReference type="NCBIfam" id="TIGR03814">
    <property type="entry name" value="Gln_ase"/>
    <property type="match status" value="1"/>
</dbReference>
<dbReference type="Pfam" id="PF04960">
    <property type="entry name" value="Glutaminase"/>
    <property type="match status" value="1"/>
</dbReference>
<protein>
    <recommendedName>
        <fullName evidence="3 6">Glutaminase</fullName>
        <ecNumber evidence="3 6">3.5.1.2</ecNumber>
    </recommendedName>
</protein>
<feature type="binding site" evidence="6">
    <location>
        <position position="164"/>
    </location>
    <ligand>
        <name>substrate</name>
    </ligand>
</feature>
<dbReference type="InterPro" id="IPR015868">
    <property type="entry name" value="Glutaminase"/>
</dbReference>
<keyword evidence="6" id="KW-0007">Acetylation</keyword>
<accession>A0A1M4S4Y5</accession>
<reference evidence="8" key="1">
    <citation type="submission" date="2016-11" db="EMBL/GenBank/DDBJ databases">
        <authorList>
            <person name="Varghese N."/>
            <person name="Submissions S."/>
        </authorList>
    </citation>
    <scope>NUCLEOTIDE SEQUENCE [LARGE SCALE GENOMIC DNA]</scope>
    <source>
        <strain evidence="8">DSM 18095</strain>
    </source>
</reference>
<organism evidence="7 8">
    <name type="scientific">Tissierella praeacuta DSM 18095</name>
    <dbReference type="NCBI Taxonomy" id="1123404"/>
    <lineage>
        <taxon>Bacteria</taxon>
        <taxon>Bacillati</taxon>
        <taxon>Bacillota</taxon>
        <taxon>Tissierellia</taxon>
        <taxon>Tissierellales</taxon>
        <taxon>Tissierellaceae</taxon>
        <taxon>Tissierella</taxon>
    </lineage>
</organism>
<keyword evidence="8" id="KW-1185">Reference proteome</keyword>
<feature type="binding site" evidence="6">
    <location>
        <position position="157"/>
    </location>
    <ligand>
        <name>substrate</name>
    </ligand>
</feature>
<comment type="catalytic activity">
    <reaction evidence="5 6">
        <text>L-glutamine + H2O = L-glutamate + NH4(+)</text>
        <dbReference type="Rhea" id="RHEA:15889"/>
        <dbReference type="ChEBI" id="CHEBI:15377"/>
        <dbReference type="ChEBI" id="CHEBI:28938"/>
        <dbReference type="ChEBI" id="CHEBI:29985"/>
        <dbReference type="ChEBI" id="CHEBI:58359"/>
        <dbReference type="EC" id="3.5.1.2"/>
    </reaction>
</comment>
<dbReference type="GeneID" id="90994720"/>
<evidence type="ECO:0000256" key="5">
    <source>
        <dbReference type="ARBA" id="ARBA00049534"/>
    </source>
</evidence>
<feature type="binding site" evidence="6">
    <location>
        <position position="258"/>
    </location>
    <ligand>
        <name>substrate</name>
    </ligand>
</feature>
<gene>
    <name evidence="6" type="primary">glsA</name>
    <name evidence="7" type="ORF">SAMN02745784_00027</name>
</gene>
<evidence type="ECO:0000256" key="2">
    <source>
        <dbReference type="ARBA" id="ARBA00011881"/>
    </source>
</evidence>
<dbReference type="FunFam" id="3.40.710.10:FF:000005">
    <property type="entry name" value="Glutaminase"/>
    <property type="match status" value="1"/>
</dbReference>
<dbReference type="HAMAP" id="MF_00313">
    <property type="entry name" value="Glutaminase"/>
    <property type="match status" value="1"/>
</dbReference>
<feature type="binding site" evidence="6">
    <location>
        <position position="188"/>
    </location>
    <ligand>
        <name>substrate</name>
    </ligand>
</feature>
<dbReference type="Gene3D" id="3.40.710.10">
    <property type="entry name" value="DD-peptidase/beta-lactamase superfamily"/>
    <property type="match status" value="1"/>
</dbReference>
<evidence type="ECO:0000256" key="4">
    <source>
        <dbReference type="ARBA" id="ARBA00022801"/>
    </source>
</evidence>
<feature type="binding site" evidence="6">
    <location>
        <position position="240"/>
    </location>
    <ligand>
        <name>substrate</name>
    </ligand>
</feature>
<feature type="binding site" evidence="6">
    <location>
        <position position="113"/>
    </location>
    <ligand>
        <name>substrate</name>
    </ligand>
</feature>
<dbReference type="GO" id="GO:0006543">
    <property type="term" value="P:L-glutamine catabolic process"/>
    <property type="evidence" value="ECO:0007669"/>
    <property type="project" value="TreeGrafter"/>
</dbReference>
<dbReference type="EC" id="3.5.1.2" evidence="3 6"/>
<proteinExistence type="inferred from homology"/>
<dbReference type="GO" id="GO:0004359">
    <property type="term" value="F:glutaminase activity"/>
    <property type="evidence" value="ECO:0007669"/>
    <property type="project" value="UniProtKB-UniRule"/>
</dbReference>
<dbReference type="PANTHER" id="PTHR12544">
    <property type="entry name" value="GLUTAMINASE"/>
    <property type="match status" value="1"/>
</dbReference>
<dbReference type="PANTHER" id="PTHR12544:SF29">
    <property type="entry name" value="GLUTAMINASE"/>
    <property type="match status" value="1"/>
</dbReference>
<name>A0A1M4S4Y5_9FIRM</name>
<keyword evidence="4 6" id="KW-0378">Hydrolase</keyword>
<comment type="similarity">
    <text evidence="1 6">Belongs to the glutaminase family.</text>
</comment>
<comment type="subunit">
    <text evidence="2 6">Homotetramer.</text>
</comment>